<dbReference type="PRINTS" id="PR00660">
    <property type="entry name" value="ERLUMENR"/>
</dbReference>
<dbReference type="PANTHER" id="PTHR10585">
    <property type="entry name" value="ER LUMEN PROTEIN RETAINING RECEPTOR"/>
    <property type="match status" value="1"/>
</dbReference>
<evidence type="ECO:0000256" key="3">
    <source>
        <dbReference type="ARBA" id="ARBA00022448"/>
    </source>
</evidence>
<keyword evidence="5" id="KW-0256">Endoplasmic reticulum</keyword>
<feature type="transmembrane region" description="Helical" evidence="11">
    <location>
        <begin position="115"/>
        <end position="137"/>
    </location>
</feature>
<keyword evidence="3" id="KW-0813">Transport</keyword>
<keyword evidence="4 11" id="KW-0812">Transmembrane</keyword>
<feature type="transmembrane region" description="Helical" evidence="11">
    <location>
        <begin position="255"/>
        <end position="274"/>
    </location>
</feature>
<evidence type="ECO:0000313" key="12">
    <source>
        <dbReference type="EMBL" id="KAF8822544.1"/>
    </source>
</evidence>
<evidence type="ECO:0000256" key="5">
    <source>
        <dbReference type="ARBA" id="ARBA00022824"/>
    </source>
</evidence>
<comment type="subcellular location">
    <subcellularLocation>
        <location evidence="1">Endoplasmic reticulum membrane</location>
        <topology evidence="1">Multi-pass membrane protein</topology>
    </subcellularLocation>
</comment>
<feature type="transmembrane region" description="Helical" evidence="11">
    <location>
        <begin position="28"/>
        <end position="45"/>
    </location>
</feature>
<dbReference type="Pfam" id="PF00810">
    <property type="entry name" value="ER_lumen_recept"/>
    <property type="match status" value="1"/>
</dbReference>
<dbReference type="Proteomes" id="UP000823046">
    <property type="component" value="Unassembled WGS sequence"/>
</dbReference>
<feature type="transmembrane region" description="Helical" evidence="11">
    <location>
        <begin position="149"/>
        <end position="166"/>
    </location>
</feature>
<evidence type="ECO:0000256" key="8">
    <source>
        <dbReference type="ARBA" id="ARBA00022989"/>
    </source>
</evidence>
<keyword evidence="8 11" id="KW-1133">Transmembrane helix</keyword>
<dbReference type="EMBL" id="JADAQX010000043">
    <property type="protein sequence ID" value="KAF8822544.1"/>
    <property type="molecule type" value="Genomic_DNA"/>
</dbReference>
<gene>
    <name evidence="12" type="ORF">IE077_003503</name>
</gene>
<comment type="similarity">
    <text evidence="2">Belongs to the ERD2 family.</text>
</comment>
<keyword evidence="7" id="KW-0653">Protein transport</keyword>
<evidence type="ECO:0000256" key="9">
    <source>
        <dbReference type="ARBA" id="ARBA00023136"/>
    </source>
</evidence>
<feature type="transmembrane region" description="Helical" evidence="11">
    <location>
        <begin position="218"/>
        <end position="235"/>
    </location>
</feature>
<organism evidence="12 13">
    <name type="scientific">Cardiosporidium cionae</name>
    <dbReference type="NCBI Taxonomy" id="476202"/>
    <lineage>
        <taxon>Eukaryota</taxon>
        <taxon>Sar</taxon>
        <taxon>Alveolata</taxon>
        <taxon>Apicomplexa</taxon>
        <taxon>Aconoidasida</taxon>
        <taxon>Nephromycida</taxon>
        <taxon>Cardiosporidium</taxon>
    </lineage>
</organism>
<evidence type="ECO:0000256" key="7">
    <source>
        <dbReference type="ARBA" id="ARBA00022927"/>
    </source>
</evidence>
<evidence type="ECO:0000313" key="13">
    <source>
        <dbReference type="Proteomes" id="UP000823046"/>
    </source>
</evidence>
<protein>
    <submittedName>
        <fullName evidence="12">ER lumen protein retaining receptor</fullName>
    </submittedName>
</protein>
<evidence type="ECO:0000256" key="4">
    <source>
        <dbReference type="ARBA" id="ARBA00022692"/>
    </source>
</evidence>
<evidence type="ECO:0000256" key="10">
    <source>
        <dbReference type="ARBA" id="ARBA00023170"/>
    </source>
</evidence>
<keyword evidence="9 11" id="KW-0472">Membrane</keyword>
<keyword evidence="6" id="KW-0931">ER-Golgi transport</keyword>
<feature type="transmembrane region" description="Helical" evidence="11">
    <location>
        <begin position="178"/>
        <end position="198"/>
    </location>
</feature>
<sequence>MPSIASLVRSAQHKGKLKEWVNINQSNLKAWAVFFILAFAMYHLFSDGDFSFLLTLSSLIEMFSFLMVTVKVESSGSAKGVSLKMMECYVLLTFARLCSIIPFEGYLPYDRSGDWLYQLIESCILCLAGSIVYMCRFRYKETYDAKNDTFNTILIIVPSFLLAMVLHPSLNSFMPTDISWAFALYLESLCVLPQLFMFQKEVCLSITVKFHPSRHISLVGKLFLRCFLFSSGWPLTMNSMMKRVWLVSESEHFVALFHCLVETYHLVIMTWHMLNPLIDIIRRICAVVLCSVEVVHRMVDHYNTGYSAHCNGRFYLSLCTLLESRPTYGIHFGRKCLIVFLQSCDNMCKILTFVGRLLVQLR</sequence>
<accession>A0ABQ7JF16</accession>
<evidence type="ECO:0000256" key="11">
    <source>
        <dbReference type="SAM" id="Phobius"/>
    </source>
</evidence>
<evidence type="ECO:0000256" key="6">
    <source>
        <dbReference type="ARBA" id="ARBA00022892"/>
    </source>
</evidence>
<comment type="caution">
    <text evidence="12">The sequence shown here is derived from an EMBL/GenBank/DDBJ whole genome shotgun (WGS) entry which is preliminary data.</text>
</comment>
<dbReference type="InterPro" id="IPR000133">
    <property type="entry name" value="ER_ret_rcpt"/>
</dbReference>
<proteinExistence type="inferred from homology"/>
<keyword evidence="10 12" id="KW-0675">Receptor</keyword>
<keyword evidence="13" id="KW-1185">Reference proteome</keyword>
<evidence type="ECO:0000256" key="1">
    <source>
        <dbReference type="ARBA" id="ARBA00004477"/>
    </source>
</evidence>
<name>A0ABQ7JF16_9APIC</name>
<reference evidence="12 13" key="1">
    <citation type="journal article" date="2020" name="bioRxiv">
        <title>Metabolic contributions of an alphaproteobacterial endosymbiont in the apicomplexan Cardiosporidium cionae.</title>
        <authorList>
            <person name="Hunter E.S."/>
            <person name="Paight C.J."/>
            <person name="Lane C.E."/>
        </authorList>
    </citation>
    <scope>NUCLEOTIDE SEQUENCE [LARGE SCALE GENOMIC DNA]</scope>
    <source>
        <strain evidence="12">ESH_2018</strain>
    </source>
</reference>
<evidence type="ECO:0000256" key="2">
    <source>
        <dbReference type="ARBA" id="ARBA00010120"/>
    </source>
</evidence>